<reference evidence="1 2" key="1">
    <citation type="submission" date="2019-04" db="EMBL/GenBank/DDBJ databases">
        <title>Chromosome genome assembly for Takifugu flavidus.</title>
        <authorList>
            <person name="Xiao S."/>
        </authorList>
    </citation>
    <scope>NUCLEOTIDE SEQUENCE [LARGE SCALE GENOMIC DNA]</scope>
    <source>
        <strain evidence="1">HTHZ2018</strain>
        <tissue evidence="1">Muscle</tissue>
    </source>
</reference>
<dbReference type="EMBL" id="RHFK02000007">
    <property type="protein sequence ID" value="TWW72659.1"/>
    <property type="molecule type" value="Genomic_DNA"/>
</dbReference>
<comment type="caution">
    <text evidence="1">The sequence shown here is derived from an EMBL/GenBank/DDBJ whole genome shotgun (WGS) entry which is preliminary data.</text>
</comment>
<protein>
    <submittedName>
        <fullName evidence="1">Cactin</fullName>
    </submittedName>
</protein>
<sequence>MEADLIQQNQEDYDSGWTKHANKSAEDAFVRRAREGMGNTEAQVSVEIPVMGKMYLWADKYRLRKPRCQWSSWCSRS</sequence>
<keyword evidence="2" id="KW-1185">Reference proteome</keyword>
<accession>A0A5C6P179</accession>
<gene>
    <name evidence="1" type="ORF">D4764_15G0000530</name>
</gene>
<organism evidence="1 2">
    <name type="scientific">Takifugu flavidus</name>
    <name type="common">sansaifugu</name>
    <dbReference type="NCBI Taxonomy" id="433684"/>
    <lineage>
        <taxon>Eukaryota</taxon>
        <taxon>Metazoa</taxon>
        <taxon>Chordata</taxon>
        <taxon>Craniata</taxon>
        <taxon>Vertebrata</taxon>
        <taxon>Euteleostomi</taxon>
        <taxon>Actinopterygii</taxon>
        <taxon>Neopterygii</taxon>
        <taxon>Teleostei</taxon>
        <taxon>Neoteleostei</taxon>
        <taxon>Acanthomorphata</taxon>
        <taxon>Eupercaria</taxon>
        <taxon>Tetraodontiformes</taxon>
        <taxon>Tetradontoidea</taxon>
        <taxon>Tetraodontidae</taxon>
        <taxon>Takifugu</taxon>
    </lineage>
</organism>
<evidence type="ECO:0000313" key="2">
    <source>
        <dbReference type="Proteomes" id="UP000324091"/>
    </source>
</evidence>
<dbReference type="AlphaFoldDB" id="A0A5C6P179"/>
<evidence type="ECO:0000313" key="1">
    <source>
        <dbReference type="EMBL" id="TWW72659.1"/>
    </source>
</evidence>
<name>A0A5C6P179_9TELE</name>
<dbReference type="Proteomes" id="UP000324091">
    <property type="component" value="Chromosome 15"/>
</dbReference>
<proteinExistence type="predicted"/>